<dbReference type="GO" id="GO:0016301">
    <property type="term" value="F:kinase activity"/>
    <property type="evidence" value="ECO:0007669"/>
    <property type="project" value="UniProtKB-KW"/>
</dbReference>
<dbReference type="InterPro" id="IPR001611">
    <property type="entry name" value="Leu-rich_rpt"/>
</dbReference>
<proteinExistence type="inferred from homology"/>
<dbReference type="Pfam" id="PF00560">
    <property type="entry name" value="LRR_1"/>
    <property type="match status" value="10"/>
</dbReference>
<keyword evidence="15" id="KW-0808">Transferase</keyword>
<feature type="chain" id="PRO_5019236110" evidence="12">
    <location>
        <begin position="27"/>
        <end position="983"/>
    </location>
</feature>
<evidence type="ECO:0000256" key="4">
    <source>
        <dbReference type="ARBA" id="ARBA00022614"/>
    </source>
</evidence>
<feature type="signal peptide" evidence="12">
    <location>
        <begin position="1"/>
        <end position="26"/>
    </location>
</feature>
<sequence length="983" mass="110113">MAKPSPLLQFYIFTFFFLFFKLTCLSCPDHQKQALLQFKSSILAIGYTLRDFNSWNDSSSDCCLWNRVTCSSLTNSISRPITGLYLSFFISVSPKYLVPSTVLAPLFWITSLMELDISQNGIQGQIPALGSANLSKLVYLNMMENKFNGPIPPQIFHLEYLQHLDLSTNSLEGSLAPEVDSFRNFQVLRLNNSFLYGKVPEQIGNLTKFQELSVADLRDNVLSMEIPTDIGNLSNISVLKLSNNQLTGGIPSSMQKTEQVGNTLLGKQHPHWRHSILEKFQIGFLHKRLDILDLSDNQLQGTLPQWLVEIGLRGIILSDNELTGSLPPLLFSRVRPIRVIDLSRNNFFGELPEIIGNARSLNILMLAGNNFSGPIPQSIAEIPHLLLLDLSENRFSGNTFPVFDPKGWLTYVDLSSNEFSGEVPITFSQATRVLALGGNKFSGGLPWNMTRLSNLERLELQDNNISGELPNFLCQISTLQVLSLRNNTLQGLIPETILNFSNLRILDISSNNLIGEIPTGFGNLVGMIEVPNPPSSMFYTVSLILLNPSWSYEVDFSLGFRDLIVNWKKSRQGLSSQSLDIYTLLDLSNNQLSGKIPASLGALEALKLLNISYNKLSGKIPESFGDIKNLESLDLSHNQLSGSIPQTLTKLQQLIILDVNNNQLTGRIPVGGQMDTMLDPNYYANNSGLCGMQIHVPCPGDKSAAPKPQEHDNKEPWFLWEGGATSSSCCLWDLVPCNSPSNSTSSTVIGLDLSDLNFMPYERPLLPSVILAPLFWIKSLKELDVNLTKLVHLDMSGNKFNGSIPPQLLQLRHLQYLDLKLEKAEPRAKDALKDESEKSNIDEKAYHLIILVLRDKALREVLEETIIEGVRNKLEQLTLYGELTFKQMSNIGIEVDDEDKAVLVLNSLPSSYSSFKESMKYGRKTLTLEEVQNGEGLFIKGRLDKRNNKGKASSWSKSHGKRRHLRKKVMLQWFQMVMTLLKF</sequence>
<evidence type="ECO:0000259" key="13">
    <source>
        <dbReference type="Pfam" id="PF08263"/>
    </source>
</evidence>
<keyword evidence="10 15" id="KW-0675">Receptor</keyword>
<dbReference type="InterPro" id="IPR013210">
    <property type="entry name" value="LRR_N_plant-typ"/>
</dbReference>
<dbReference type="SUPFAM" id="SSF52058">
    <property type="entry name" value="L domain-like"/>
    <property type="match status" value="1"/>
</dbReference>
<organism evidence="15 16">
    <name type="scientific">Vitis vinifera</name>
    <name type="common">Grape</name>
    <dbReference type="NCBI Taxonomy" id="29760"/>
    <lineage>
        <taxon>Eukaryota</taxon>
        <taxon>Viridiplantae</taxon>
        <taxon>Streptophyta</taxon>
        <taxon>Embryophyta</taxon>
        <taxon>Tracheophyta</taxon>
        <taxon>Spermatophyta</taxon>
        <taxon>Magnoliopsida</taxon>
        <taxon>eudicotyledons</taxon>
        <taxon>Gunneridae</taxon>
        <taxon>Pentapetalae</taxon>
        <taxon>rosids</taxon>
        <taxon>Vitales</taxon>
        <taxon>Vitaceae</taxon>
        <taxon>Viteae</taxon>
        <taxon>Vitis</taxon>
    </lineage>
</organism>
<evidence type="ECO:0000256" key="11">
    <source>
        <dbReference type="ARBA" id="ARBA00023180"/>
    </source>
</evidence>
<dbReference type="Pfam" id="PF23598">
    <property type="entry name" value="LRR_14"/>
    <property type="match status" value="1"/>
</dbReference>
<dbReference type="FunFam" id="3.80.10.10:FF:000111">
    <property type="entry name" value="LRR receptor-like serine/threonine-protein kinase ERECTA"/>
    <property type="match status" value="1"/>
</dbReference>
<evidence type="ECO:0000256" key="3">
    <source>
        <dbReference type="ARBA" id="ARBA00022475"/>
    </source>
</evidence>
<dbReference type="InterPro" id="IPR032675">
    <property type="entry name" value="LRR_dom_sf"/>
</dbReference>
<feature type="domain" description="Leucine-rich repeat-containing N-terminal plant-type" evidence="13">
    <location>
        <begin position="29"/>
        <end position="71"/>
    </location>
</feature>
<dbReference type="PANTHER" id="PTHR48052">
    <property type="entry name" value="UNNAMED PRODUCT"/>
    <property type="match status" value="1"/>
</dbReference>
<keyword evidence="9" id="KW-0472">Membrane</keyword>
<keyword evidence="3" id="KW-1003">Cell membrane</keyword>
<evidence type="ECO:0000313" key="16">
    <source>
        <dbReference type="Proteomes" id="UP000288805"/>
    </source>
</evidence>
<dbReference type="GO" id="GO:0005886">
    <property type="term" value="C:plasma membrane"/>
    <property type="evidence" value="ECO:0007669"/>
    <property type="project" value="UniProtKB-SubCell"/>
</dbReference>
<dbReference type="InterPro" id="IPR003591">
    <property type="entry name" value="Leu-rich_rpt_typical-subtyp"/>
</dbReference>
<comment type="caution">
    <text evidence="15">The sequence shown here is derived from an EMBL/GenBank/DDBJ whole genome shotgun (WGS) entry which is preliminary data.</text>
</comment>
<dbReference type="SMART" id="SM00369">
    <property type="entry name" value="LRR_TYP"/>
    <property type="match status" value="7"/>
</dbReference>
<dbReference type="AlphaFoldDB" id="A0A438EM44"/>
<evidence type="ECO:0000259" key="14">
    <source>
        <dbReference type="Pfam" id="PF23598"/>
    </source>
</evidence>
<reference evidence="15 16" key="1">
    <citation type="journal article" date="2018" name="PLoS Genet.">
        <title>Population sequencing reveals clonal diversity and ancestral inbreeding in the grapevine cultivar Chardonnay.</title>
        <authorList>
            <person name="Roach M.J."/>
            <person name="Johnson D.L."/>
            <person name="Bohlmann J."/>
            <person name="van Vuuren H.J."/>
            <person name="Jones S.J."/>
            <person name="Pretorius I.S."/>
            <person name="Schmidt S.A."/>
            <person name="Borneman A.R."/>
        </authorList>
    </citation>
    <scope>NUCLEOTIDE SEQUENCE [LARGE SCALE GENOMIC DNA]</scope>
    <source>
        <strain evidence="16">cv. Chardonnay</strain>
        <tissue evidence="15">Leaf</tissue>
    </source>
</reference>
<keyword evidence="15" id="KW-0418">Kinase</keyword>
<keyword evidence="4" id="KW-0433">Leucine-rich repeat</keyword>
<dbReference type="Gene3D" id="3.80.10.10">
    <property type="entry name" value="Ribonuclease Inhibitor"/>
    <property type="match status" value="5"/>
</dbReference>
<evidence type="ECO:0000313" key="15">
    <source>
        <dbReference type="EMBL" id="RVW48747.1"/>
    </source>
</evidence>
<evidence type="ECO:0000256" key="6">
    <source>
        <dbReference type="ARBA" id="ARBA00022729"/>
    </source>
</evidence>
<dbReference type="SUPFAM" id="SSF52047">
    <property type="entry name" value="RNI-like"/>
    <property type="match status" value="1"/>
</dbReference>
<dbReference type="PRINTS" id="PR00019">
    <property type="entry name" value="LEURICHRPT"/>
</dbReference>
<gene>
    <name evidence="15" type="primary">VvCHDh000434_1</name>
    <name evidence="15" type="ORF">CK203_076081</name>
</gene>
<feature type="domain" description="Disease resistance R13L4/SHOC-2-like LRR" evidence="14">
    <location>
        <begin position="131"/>
        <end position="244"/>
    </location>
</feature>
<evidence type="ECO:0000256" key="9">
    <source>
        <dbReference type="ARBA" id="ARBA00023136"/>
    </source>
</evidence>
<dbReference type="FunFam" id="3.80.10.10:FF:000383">
    <property type="entry name" value="Leucine-rich repeat receptor protein kinase EMS1"/>
    <property type="match status" value="1"/>
</dbReference>
<dbReference type="FunFam" id="3.80.10.10:FF:000095">
    <property type="entry name" value="LRR receptor-like serine/threonine-protein kinase GSO1"/>
    <property type="match status" value="1"/>
</dbReference>
<evidence type="ECO:0000256" key="7">
    <source>
        <dbReference type="ARBA" id="ARBA00022737"/>
    </source>
</evidence>
<dbReference type="InterPro" id="IPR055414">
    <property type="entry name" value="LRR_R13L4/SHOC2-like"/>
</dbReference>
<dbReference type="Pfam" id="PF08263">
    <property type="entry name" value="LRRNT_2"/>
    <property type="match status" value="2"/>
</dbReference>
<name>A0A438EM44_VITVI</name>
<dbReference type="EMBL" id="QGNW01001243">
    <property type="protein sequence ID" value="RVW48747.1"/>
    <property type="molecule type" value="Genomic_DNA"/>
</dbReference>
<evidence type="ECO:0000256" key="5">
    <source>
        <dbReference type="ARBA" id="ARBA00022692"/>
    </source>
</evidence>
<evidence type="ECO:0000256" key="10">
    <source>
        <dbReference type="ARBA" id="ARBA00023170"/>
    </source>
</evidence>
<comment type="subcellular location">
    <subcellularLocation>
        <location evidence="1">Cell membrane</location>
        <topology evidence="1">Single-pass type I membrane protein</topology>
    </subcellularLocation>
</comment>
<feature type="domain" description="Leucine-rich repeat-containing N-terminal plant-type" evidence="13">
    <location>
        <begin position="721"/>
        <end position="738"/>
    </location>
</feature>
<evidence type="ECO:0000256" key="12">
    <source>
        <dbReference type="SAM" id="SignalP"/>
    </source>
</evidence>
<evidence type="ECO:0000256" key="1">
    <source>
        <dbReference type="ARBA" id="ARBA00004251"/>
    </source>
</evidence>
<keyword evidence="5" id="KW-0812">Transmembrane</keyword>
<keyword evidence="7" id="KW-0677">Repeat</keyword>
<accession>A0A438EM44</accession>
<dbReference type="Proteomes" id="UP000288805">
    <property type="component" value="Unassembled WGS sequence"/>
</dbReference>
<protein>
    <submittedName>
        <fullName evidence="15">Leucine-rich repeat receptor-like protein kinase</fullName>
    </submittedName>
</protein>
<keyword evidence="8" id="KW-1133">Transmembrane helix</keyword>
<dbReference type="Pfam" id="PF14223">
    <property type="entry name" value="Retrotran_gag_2"/>
    <property type="match status" value="1"/>
</dbReference>
<dbReference type="PANTHER" id="PTHR48052:SF8">
    <property type="entry name" value="LRR RECEPTOR-LIKE SERINE_THREONINE-PROTEIN KINASE FLS2"/>
    <property type="match status" value="1"/>
</dbReference>
<evidence type="ECO:0000256" key="8">
    <source>
        <dbReference type="ARBA" id="ARBA00022989"/>
    </source>
</evidence>
<comment type="similarity">
    <text evidence="2">Belongs to the RLP family.</text>
</comment>
<keyword evidence="11" id="KW-0325">Glycoprotein</keyword>
<evidence type="ECO:0000256" key="2">
    <source>
        <dbReference type="ARBA" id="ARBA00009592"/>
    </source>
</evidence>
<dbReference type="PROSITE" id="PS51450">
    <property type="entry name" value="LRR"/>
    <property type="match status" value="1"/>
</dbReference>
<keyword evidence="6 12" id="KW-0732">Signal</keyword>